<evidence type="ECO:0000256" key="3">
    <source>
        <dbReference type="PROSITE-ProRule" id="PRU00708"/>
    </source>
</evidence>
<dbReference type="PANTHER" id="PTHR47874:SF7">
    <property type="entry name" value="BNAA05G30910D PROTEIN"/>
    <property type="match status" value="1"/>
</dbReference>
<dbReference type="PROSITE" id="PS51375">
    <property type="entry name" value="PPR"/>
    <property type="match status" value="7"/>
</dbReference>
<evidence type="ECO:0000256" key="1">
    <source>
        <dbReference type="ARBA" id="ARBA00007626"/>
    </source>
</evidence>
<feature type="repeat" description="PPR" evidence="3">
    <location>
        <begin position="407"/>
        <end position="441"/>
    </location>
</feature>
<dbReference type="InterPro" id="IPR011990">
    <property type="entry name" value="TPR-like_helical_dom_sf"/>
</dbReference>
<evidence type="ECO:0000256" key="2">
    <source>
        <dbReference type="ARBA" id="ARBA00022737"/>
    </source>
</evidence>
<keyword evidence="2" id="KW-0677">Repeat</keyword>
<evidence type="ECO:0000313" key="5">
    <source>
        <dbReference type="EMBL" id="CAI0625919.1"/>
    </source>
</evidence>
<dbReference type="PANTHER" id="PTHR47874">
    <property type="entry name" value="EXPRESSED PROTEIN"/>
    <property type="match status" value="1"/>
</dbReference>
<comment type="similarity">
    <text evidence="1">Belongs to the PPR family. P subfamily.</text>
</comment>
<organism evidence="5 6">
    <name type="scientific">Linum tenue</name>
    <dbReference type="NCBI Taxonomy" id="586396"/>
    <lineage>
        <taxon>Eukaryota</taxon>
        <taxon>Viridiplantae</taxon>
        <taxon>Streptophyta</taxon>
        <taxon>Embryophyta</taxon>
        <taxon>Tracheophyta</taxon>
        <taxon>Spermatophyta</taxon>
        <taxon>Magnoliopsida</taxon>
        <taxon>eudicotyledons</taxon>
        <taxon>Gunneridae</taxon>
        <taxon>Pentapetalae</taxon>
        <taxon>rosids</taxon>
        <taxon>fabids</taxon>
        <taxon>Malpighiales</taxon>
        <taxon>Linaceae</taxon>
        <taxon>Linum</taxon>
    </lineage>
</organism>
<keyword evidence="6" id="KW-1185">Reference proteome</keyword>
<feature type="repeat" description="PPR" evidence="3">
    <location>
        <begin position="196"/>
        <end position="230"/>
    </location>
</feature>
<dbReference type="Proteomes" id="UP001154282">
    <property type="component" value="Unassembled WGS sequence"/>
</dbReference>
<dbReference type="Gene3D" id="1.25.40.10">
    <property type="entry name" value="Tetratricopeptide repeat domain"/>
    <property type="match status" value="3"/>
</dbReference>
<dbReference type="GO" id="GO:0003729">
    <property type="term" value="F:mRNA binding"/>
    <property type="evidence" value="ECO:0007669"/>
    <property type="project" value="InterPro"/>
</dbReference>
<name>A0AAV0RYF7_9ROSI</name>
<evidence type="ECO:0008006" key="7">
    <source>
        <dbReference type="Google" id="ProtNLM"/>
    </source>
</evidence>
<feature type="region of interest" description="Disordered" evidence="4">
    <location>
        <begin position="38"/>
        <end position="71"/>
    </location>
</feature>
<dbReference type="AlphaFoldDB" id="A0AAV0RYF7"/>
<dbReference type="EMBL" id="CAMGYJ010000011">
    <property type="protein sequence ID" value="CAI0625919.1"/>
    <property type="molecule type" value="Genomic_DNA"/>
</dbReference>
<feature type="repeat" description="PPR" evidence="3">
    <location>
        <begin position="302"/>
        <end position="336"/>
    </location>
</feature>
<gene>
    <name evidence="5" type="ORF">LITE_LOCUS50635</name>
</gene>
<feature type="repeat" description="PPR" evidence="3">
    <location>
        <begin position="267"/>
        <end position="301"/>
    </location>
</feature>
<protein>
    <recommendedName>
        <fullName evidence="7">Pentatricopeptide repeat-containing protein</fullName>
    </recommendedName>
</protein>
<sequence length="478" mass="54133">MSLSFSSFLPPVPPTYLSRRTPPGNLPASVLRRNLIPPSAAASAPPSPRRHWKQGEFPGTTSIPDTARRRAPVKTIKKTLDRRENAKAWANTVTEALSDSIANKQWQRALDVFDMLKQQPFYQPKEGTYMKLLVLLGKSLQPALAHQLFDEMLQQGIPPTPELYTALLGAYCRSNLIEQAFSILDEMKSSPHCQPDVFTYSMLLKSCVDSSRFDLVDQIYHDMDQRLISPNTVTQNIVLGAYGKAGLYDQMEKVLSSMLVNPNSKPDVWTMNIILAVFGNKGHIQLMEKWYEKFRDYGIQPETRTFNILIGAYGKARRYDKMSSVMEYMRKMEIPWTSSTYNNVIEAFADVGDAKNMEYTFDQMRAERMKADAKTFSCLVEGYAKAGVFHKVISAVQLAARLDVAKNTAFYNAVLSACGKAGDLLEMERVYEKMKEEKCEADDRTYEVMIEAYRKEGMNDKVYYLEQEMKATGKGSSG</sequence>
<dbReference type="NCBIfam" id="TIGR00756">
    <property type="entry name" value="PPR"/>
    <property type="match status" value="6"/>
</dbReference>
<dbReference type="Pfam" id="PF13812">
    <property type="entry name" value="PPR_3"/>
    <property type="match status" value="1"/>
</dbReference>
<dbReference type="InterPro" id="IPR002885">
    <property type="entry name" value="PPR_rpt"/>
</dbReference>
<feature type="repeat" description="PPR" evidence="3">
    <location>
        <begin position="337"/>
        <end position="371"/>
    </location>
</feature>
<dbReference type="InterPro" id="IPR044179">
    <property type="entry name" value="PPR5-like"/>
</dbReference>
<evidence type="ECO:0000256" key="4">
    <source>
        <dbReference type="SAM" id="MobiDB-lite"/>
    </source>
</evidence>
<evidence type="ECO:0000313" key="6">
    <source>
        <dbReference type="Proteomes" id="UP001154282"/>
    </source>
</evidence>
<dbReference type="Pfam" id="PF01535">
    <property type="entry name" value="PPR"/>
    <property type="match status" value="1"/>
</dbReference>
<accession>A0AAV0RYF7</accession>
<proteinExistence type="inferred from homology"/>
<comment type="caution">
    <text evidence="5">The sequence shown here is derived from an EMBL/GenBank/DDBJ whole genome shotgun (WGS) entry which is preliminary data.</text>
</comment>
<reference evidence="5" key="1">
    <citation type="submission" date="2022-08" db="EMBL/GenBank/DDBJ databases">
        <authorList>
            <person name="Gutierrez-Valencia J."/>
        </authorList>
    </citation>
    <scope>NUCLEOTIDE SEQUENCE</scope>
</reference>
<dbReference type="Pfam" id="PF13041">
    <property type="entry name" value="PPR_2"/>
    <property type="match status" value="3"/>
</dbReference>
<feature type="repeat" description="PPR" evidence="3">
    <location>
        <begin position="160"/>
        <end position="190"/>
    </location>
</feature>
<feature type="repeat" description="PPR" evidence="3">
    <location>
        <begin position="125"/>
        <end position="159"/>
    </location>
</feature>